<name>A0A9Q9ELG0_9PEZI</name>
<keyword evidence="5" id="KW-1185">Reference proteome</keyword>
<dbReference type="GO" id="GO:0004081">
    <property type="term" value="F:bis(5'-nucleosyl)-tetraphosphatase (asymmetrical) activity"/>
    <property type="evidence" value="ECO:0007669"/>
    <property type="project" value="TreeGrafter"/>
</dbReference>
<dbReference type="InterPro" id="IPR051325">
    <property type="entry name" value="Nudix_hydrolase_domain"/>
</dbReference>
<evidence type="ECO:0000256" key="1">
    <source>
        <dbReference type="ARBA" id="ARBA00022801"/>
    </source>
</evidence>
<dbReference type="GO" id="GO:0006754">
    <property type="term" value="P:ATP biosynthetic process"/>
    <property type="evidence" value="ECO:0007669"/>
    <property type="project" value="TreeGrafter"/>
</dbReference>
<keyword evidence="1 4" id="KW-0378">Hydrolase</keyword>
<dbReference type="PROSITE" id="PS00893">
    <property type="entry name" value="NUDIX_BOX"/>
    <property type="match status" value="1"/>
</dbReference>
<dbReference type="PANTHER" id="PTHR21340">
    <property type="entry name" value="DIADENOSINE 5,5-P1,P4-TETRAPHOSPHATE PYROPHOSPHOHYDROLASE MUTT"/>
    <property type="match status" value="1"/>
</dbReference>
<evidence type="ECO:0000313" key="4">
    <source>
        <dbReference type="EMBL" id="USW55741.1"/>
    </source>
</evidence>
<feature type="compositionally biased region" description="Polar residues" evidence="2">
    <location>
        <begin position="1"/>
        <end position="11"/>
    </location>
</feature>
<evidence type="ECO:0000259" key="3">
    <source>
        <dbReference type="Pfam" id="PF00293"/>
    </source>
</evidence>
<dbReference type="Gene3D" id="3.90.79.10">
    <property type="entry name" value="Nucleoside Triphosphate Pyrophosphohydrolase"/>
    <property type="match status" value="1"/>
</dbReference>
<dbReference type="InterPro" id="IPR020084">
    <property type="entry name" value="NUDIX_hydrolase_CS"/>
</dbReference>
<sequence>MAAPRTTTTATDGKPSKCPTTQHPSSRFVESCGRILFHLSTSQICLIRRLTSQSNSNKTTDQEDEYLLPKGRRNIHESRHSCAIREAYEETGYTAKLLPIDLLSRATDPGFDRKEENGGEEEKDEARLWRRVEETFMLTTRQLPDAEGVKLIWQFVGRIDESVEKGRGEEGFCAEVFGFEEAVGKVTFQEDREVLLEAVRLVRGTYGL</sequence>
<feature type="domain" description="Nudix hydrolase" evidence="3">
    <location>
        <begin position="43"/>
        <end position="114"/>
    </location>
</feature>
<gene>
    <name evidence="4" type="ORF">Slin15195_G090600</name>
</gene>
<dbReference type="AlphaFoldDB" id="A0A9Q9ELG0"/>
<feature type="region of interest" description="Disordered" evidence="2">
    <location>
        <begin position="1"/>
        <end position="24"/>
    </location>
</feature>
<dbReference type="Pfam" id="PF00293">
    <property type="entry name" value="NUDIX"/>
    <property type="match status" value="1"/>
</dbReference>
<dbReference type="InterPro" id="IPR000086">
    <property type="entry name" value="NUDIX_hydrolase_dom"/>
</dbReference>
<protein>
    <submittedName>
        <fullName evidence="4">NUDIX hydrolase domain-containing protein</fullName>
    </submittedName>
</protein>
<dbReference type="SUPFAM" id="SSF55811">
    <property type="entry name" value="Nudix"/>
    <property type="match status" value="1"/>
</dbReference>
<dbReference type="GO" id="GO:0006167">
    <property type="term" value="P:AMP biosynthetic process"/>
    <property type="evidence" value="ECO:0007669"/>
    <property type="project" value="TreeGrafter"/>
</dbReference>
<dbReference type="EMBL" id="CP099424">
    <property type="protein sequence ID" value="USW55741.1"/>
    <property type="molecule type" value="Genomic_DNA"/>
</dbReference>
<proteinExistence type="predicted"/>
<dbReference type="InterPro" id="IPR015797">
    <property type="entry name" value="NUDIX_hydrolase-like_dom_sf"/>
</dbReference>
<dbReference type="Proteomes" id="UP001056384">
    <property type="component" value="Chromosome 7"/>
</dbReference>
<reference evidence="4" key="1">
    <citation type="submission" date="2022-06" db="EMBL/GenBank/DDBJ databases">
        <title>Complete genome sequences of two strains of the flax pathogen Septoria linicola.</title>
        <authorList>
            <person name="Lapalu N."/>
            <person name="Simon A."/>
            <person name="Demenou B."/>
            <person name="Paumier D."/>
            <person name="Guillot M.-P."/>
            <person name="Gout L."/>
            <person name="Valade R."/>
        </authorList>
    </citation>
    <scope>NUCLEOTIDE SEQUENCE</scope>
    <source>
        <strain evidence="4">SE15195</strain>
    </source>
</reference>
<organism evidence="4 5">
    <name type="scientific">Septoria linicola</name>
    <dbReference type="NCBI Taxonomy" id="215465"/>
    <lineage>
        <taxon>Eukaryota</taxon>
        <taxon>Fungi</taxon>
        <taxon>Dikarya</taxon>
        <taxon>Ascomycota</taxon>
        <taxon>Pezizomycotina</taxon>
        <taxon>Dothideomycetes</taxon>
        <taxon>Dothideomycetidae</taxon>
        <taxon>Mycosphaerellales</taxon>
        <taxon>Mycosphaerellaceae</taxon>
        <taxon>Septoria</taxon>
    </lineage>
</organism>
<dbReference type="PANTHER" id="PTHR21340:SF0">
    <property type="entry name" value="BIS(5'-NUCLEOSYL)-TETRAPHOSPHATASE [ASYMMETRICAL]"/>
    <property type="match status" value="1"/>
</dbReference>
<evidence type="ECO:0000256" key="2">
    <source>
        <dbReference type="SAM" id="MobiDB-lite"/>
    </source>
</evidence>
<accession>A0A9Q9ELG0</accession>
<evidence type="ECO:0000313" key="5">
    <source>
        <dbReference type="Proteomes" id="UP001056384"/>
    </source>
</evidence>